<reference evidence="6" key="1">
    <citation type="journal article" date="2021" name="Nat. Microbiol.">
        <title>Cocultivation of an ultrasmall environmental parasitic bacterium with lytic ability against bacteria associated with wastewater foams.</title>
        <authorList>
            <person name="Batinovic S."/>
            <person name="Rose J.J.A."/>
            <person name="Ratcliffe J."/>
            <person name="Seviour R.J."/>
            <person name="Petrovski S."/>
        </authorList>
    </citation>
    <scope>NUCLEOTIDE SEQUENCE</scope>
    <source>
        <strain evidence="6">CON44</strain>
    </source>
</reference>
<evidence type="ECO:0000256" key="3">
    <source>
        <dbReference type="ARBA" id="ARBA00022723"/>
    </source>
</evidence>
<keyword evidence="4" id="KW-0378">Hydrolase</keyword>
<evidence type="ECO:0000256" key="1">
    <source>
        <dbReference type="ARBA" id="ARBA00022649"/>
    </source>
</evidence>
<accession>A0A857KP67</accession>
<organism evidence="6">
    <name type="scientific">Gordonia amarae</name>
    <dbReference type="NCBI Taxonomy" id="36821"/>
    <lineage>
        <taxon>Bacteria</taxon>
        <taxon>Bacillati</taxon>
        <taxon>Actinomycetota</taxon>
        <taxon>Actinomycetes</taxon>
        <taxon>Mycobacteriales</taxon>
        <taxon>Gordoniaceae</taxon>
        <taxon>Gordonia</taxon>
    </lineage>
</organism>
<dbReference type="Pfam" id="PF01850">
    <property type="entry name" value="PIN"/>
    <property type="match status" value="1"/>
</dbReference>
<sequence>MIAYIDTSAFLRMVVVGRDAQTVADGDRVRSYLDLFGADDIILSSRLLRTEVHCQANRQPEIDIGLADSTLAEIDIVPIEQDDFVSAPLVPGRLRTLDALHLAAALRLRADVMVSFDSELLRAARLAGMRVGP</sequence>
<dbReference type="EMBL" id="CP045810">
    <property type="protein sequence ID" value="QHN41425.1"/>
    <property type="molecule type" value="Genomic_DNA"/>
</dbReference>
<evidence type="ECO:0000256" key="2">
    <source>
        <dbReference type="ARBA" id="ARBA00022722"/>
    </source>
</evidence>
<proteinExistence type="predicted"/>
<dbReference type="GO" id="GO:0046872">
    <property type="term" value="F:metal ion binding"/>
    <property type="evidence" value="ECO:0007669"/>
    <property type="project" value="UniProtKB-KW"/>
</dbReference>
<keyword evidence="1" id="KW-1277">Toxin-antitoxin system</keyword>
<dbReference type="RefSeq" id="WP_005184291.1">
    <property type="nucleotide sequence ID" value="NZ_CP045804.1"/>
</dbReference>
<keyword evidence="2" id="KW-0540">Nuclease</keyword>
<dbReference type="GO" id="GO:0016787">
    <property type="term" value="F:hydrolase activity"/>
    <property type="evidence" value="ECO:0007669"/>
    <property type="project" value="UniProtKB-KW"/>
</dbReference>
<protein>
    <submittedName>
        <fullName evidence="6">PIN domain-containing protein</fullName>
    </submittedName>
</protein>
<gene>
    <name evidence="6" type="ORF">GII30_21710</name>
</gene>
<evidence type="ECO:0000256" key="4">
    <source>
        <dbReference type="ARBA" id="ARBA00022801"/>
    </source>
</evidence>
<dbReference type="AlphaFoldDB" id="A0A857KP67"/>
<keyword evidence="5" id="KW-0460">Magnesium</keyword>
<evidence type="ECO:0000256" key="5">
    <source>
        <dbReference type="ARBA" id="ARBA00022842"/>
    </source>
</evidence>
<evidence type="ECO:0000313" key="6">
    <source>
        <dbReference type="EMBL" id="QHN41425.1"/>
    </source>
</evidence>
<dbReference type="InterPro" id="IPR029060">
    <property type="entry name" value="PIN-like_dom_sf"/>
</dbReference>
<keyword evidence="3" id="KW-0479">Metal-binding</keyword>
<dbReference type="GO" id="GO:0004518">
    <property type="term" value="F:nuclease activity"/>
    <property type="evidence" value="ECO:0007669"/>
    <property type="project" value="UniProtKB-KW"/>
</dbReference>
<dbReference type="InterPro" id="IPR002716">
    <property type="entry name" value="PIN_dom"/>
</dbReference>
<dbReference type="Gene3D" id="3.40.50.1010">
    <property type="entry name" value="5'-nuclease"/>
    <property type="match status" value="1"/>
</dbReference>
<name>A0A857KP67_9ACTN</name>
<dbReference type="SUPFAM" id="SSF88723">
    <property type="entry name" value="PIN domain-like"/>
    <property type="match status" value="1"/>
</dbReference>